<dbReference type="InterPro" id="IPR013767">
    <property type="entry name" value="PAS_fold"/>
</dbReference>
<feature type="domain" description="PAS" evidence="6">
    <location>
        <begin position="599"/>
        <end position="670"/>
    </location>
</feature>
<keyword evidence="9" id="KW-1185">Reference proteome</keyword>
<feature type="domain" description="PAC" evidence="7">
    <location>
        <begin position="677"/>
        <end position="729"/>
    </location>
</feature>
<comment type="catalytic activity">
    <reaction evidence="1">
        <text>ATP + protein L-histidine = ADP + protein N-phospho-L-histidine.</text>
        <dbReference type="EC" id="2.7.13.3"/>
    </reaction>
</comment>
<evidence type="ECO:0000256" key="5">
    <source>
        <dbReference type="ARBA" id="ARBA00022777"/>
    </source>
</evidence>
<evidence type="ECO:0000256" key="3">
    <source>
        <dbReference type="ARBA" id="ARBA00022553"/>
    </source>
</evidence>
<feature type="domain" description="PAC" evidence="7">
    <location>
        <begin position="930"/>
        <end position="982"/>
    </location>
</feature>
<dbReference type="InterPro" id="IPR000700">
    <property type="entry name" value="PAS-assoc_C"/>
</dbReference>
<name>A0ABY6HYC7_9ARCH</name>
<dbReference type="SMART" id="SM00086">
    <property type="entry name" value="PAC"/>
    <property type="match status" value="2"/>
</dbReference>
<dbReference type="PROSITE" id="PS50112">
    <property type="entry name" value="PAS"/>
    <property type="match status" value="4"/>
</dbReference>
<evidence type="ECO:0000256" key="4">
    <source>
        <dbReference type="ARBA" id="ARBA00022679"/>
    </source>
</evidence>
<dbReference type="EC" id="2.7.13.3" evidence="2"/>
<organism evidence="8 9">
    <name type="scientific">Candidatus Lokiarchaeum ossiferum</name>
    <dbReference type="NCBI Taxonomy" id="2951803"/>
    <lineage>
        <taxon>Archaea</taxon>
        <taxon>Promethearchaeati</taxon>
        <taxon>Promethearchaeota</taxon>
        <taxon>Promethearchaeia</taxon>
        <taxon>Promethearchaeales</taxon>
        <taxon>Promethearchaeaceae</taxon>
        <taxon>Candidatus Lokiarchaeum</taxon>
    </lineage>
</organism>
<dbReference type="Pfam" id="PF08447">
    <property type="entry name" value="PAS_3"/>
    <property type="match status" value="2"/>
</dbReference>
<evidence type="ECO:0000313" key="8">
    <source>
        <dbReference type="EMBL" id="UYP48536.1"/>
    </source>
</evidence>
<evidence type="ECO:0000259" key="7">
    <source>
        <dbReference type="PROSITE" id="PS50113"/>
    </source>
</evidence>
<dbReference type="InterPro" id="IPR001610">
    <property type="entry name" value="PAC"/>
</dbReference>
<dbReference type="NCBIfam" id="TIGR00229">
    <property type="entry name" value="sensory_box"/>
    <property type="match status" value="4"/>
</dbReference>
<dbReference type="SUPFAM" id="SSF55781">
    <property type="entry name" value="GAF domain-like"/>
    <property type="match status" value="2"/>
</dbReference>
<dbReference type="InterPro" id="IPR035965">
    <property type="entry name" value="PAS-like_dom_sf"/>
</dbReference>
<accession>A0ABY6HYC7</accession>
<evidence type="ECO:0000259" key="6">
    <source>
        <dbReference type="PROSITE" id="PS50112"/>
    </source>
</evidence>
<dbReference type="Pfam" id="PF13188">
    <property type="entry name" value="PAS_8"/>
    <property type="match status" value="1"/>
</dbReference>
<feature type="domain" description="PAS" evidence="6">
    <location>
        <begin position="857"/>
        <end position="927"/>
    </location>
</feature>
<dbReference type="PROSITE" id="PS50113">
    <property type="entry name" value="PAC"/>
    <property type="match status" value="2"/>
</dbReference>
<dbReference type="SMART" id="SM00091">
    <property type="entry name" value="PAS"/>
    <property type="match status" value="6"/>
</dbReference>
<dbReference type="PANTHER" id="PTHR43304:SF1">
    <property type="entry name" value="PAC DOMAIN-CONTAINING PROTEIN"/>
    <property type="match status" value="1"/>
</dbReference>
<protein>
    <recommendedName>
        <fullName evidence="2">histidine kinase</fullName>
        <ecNumber evidence="2">2.7.13.3</ecNumber>
    </recommendedName>
</protein>
<keyword evidence="5" id="KW-0418">Kinase</keyword>
<dbReference type="EMBL" id="CP104013">
    <property type="protein sequence ID" value="UYP48536.1"/>
    <property type="molecule type" value="Genomic_DNA"/>
</dbReference>
<reference evidence="8" key="1">
    <citation type="submission" date="2022-09" db="EMBL/GenBank/DDBJ databases">
        <title>Actin cytoskeleton and complex cell architecture in an #Asgard archaeon.</title>
        <authorList>
            <person name="Ponce Toledo R.I."/>
            <person name="Schleper C."/>
            <person name="Rodrigues Oliveira T."/>
            <person name="Wollweber F."/>
            <person name="Xu J."/>
            <person name="Rittmann S."/>
            <person name="Klingl A."/>
            <person name="Pilhofer M."/>
        </authorList>
    </citation>
    <scope>NUCLEOTIDE SEQUENCE</scope>
    <source>
        <strain evidence="8">B-35</strain>
    </source>
</reference>
<keyword evidence="4" id="KW-0808">Transferase</keyword>
<evidence type="ECO:0000256" key="1">
    <source>
        <dbReference type="ARBA" id="ARBA00000085"/>
    </source>
</evidence>
<dbReference type="Gene3D" id="3.30.450.40">
    <property type="match status" value="1"/>
</dbReference>
<keyword evidence="3" id="KW-0597">Phosphoprotein</keyword>
<evidence type="ECO:0000313" key="9">
    <source>
        <dbReference type="Proteomes" id="UP001208689"/>
    </source>
</evidence>
<dbReference type="InterPro" id="IPR013655">
    <property type="entry name" value="PAS_fold_3"/>
</dbReference>
<feature type="domain" description="PAS" evidence="6">
    <location>
        <begin position="14"/>
        <end position="49"/>
    </location>
</feature>
<dbReference type="Pfam" id="PF00989">
    <property type="entry name" value="PAS"/>
    <property type="match status" value="1"/>
</dbReference>
<dbReference type="InterPro" id="IPR029016">
    <property type="entry name" value="GAF-like_dom_sf"/>
</dbReference>
<dbReference type="InterPro" id="IPR052162">
    <property type="entry name" value="Sensor_kinase/Photoreceptor"/>
</dbReference>
<dbReference type="Proteomes" id="UP001208689">
    <property type="component" value="Chromosome"/>
</dbReference>
<dbReference type="CDD" id="cd00130">
    <property type="entry name" value="PAS"/>
    <property type="match status" value="3"/>
</dbReference>
<dbReference type="PANTHER" id="PTHR43304">
    <property type="entry name" value="PHYTOCHROME-LIKE PROTEIN CPH1"/>
    <property type="match status" value="1"/>
</dbReference>
<dbReference type="Pfam" id="PF13426">
    <property type="entry name" value="PAS_9"/>
    <property type="match status" value="1"/>
</dbReference>
<evidence type="ECO:0000256" key="2">
    <source>
        <dbReference type="ARBA" id="ARBA00012438"/>
    </source>
</evidence>
<proteinExistence type="predicted"/>
<dbReference type="SUPFAM" id="SSF55785">
    <property type="entry name" value="PYP-like sensor domain (PAS domain)"/>
    <property type="match status" value="6"/>
</dbReference>
<sequence length="1295" mass="150011">MNTEWRLNNIDPSIFENMGSFVFIYSPKGKIHYANSLVSQRLGYSLNEIDRMWIYQFFFDEDNSKLIDLFCSPLIDGEIRSINKPLKKKNGKLVHIETWLSLVRKNSQEEPSILAVGREKTSRNAEEVLSERETEYHEERLMLGKIIENNPFAIAIFDAEGYYLHSNQAYKKMWECEPPDDYSIFTDPIIKSQGLLDGVNRAILNGDVYHSDDVYYNTHELNPNLPNKEMYIRATIFSIFDASGILKYPVFLYEDVTERKKAEIALSDYQDHLEATIHKRTQELEAKHFQLQEKIVNEQTISKIISRFTGEYNLESSIEKSLADLGKLYQAERVFLTHINWDNKTASTKYEWVSQKNLSILSSFSNVPYDEQKWWHRQLSEHNFINIPNCDLLPEDAQFERDLFKKGQIKAVFAYGIKRQNKIIAFVGINKPNPITEWSSSALTSVSIFAELISNIYEKDAIENALIQERWQLNNIIKYNPYAIIIFDKKLNFLRSNDALHQLIETDVGLDYSVYDDGNFKNRGQLNQWYQQLAAGKTLHIPEFNLNPKNTHPDLIDKNIILRAVAFPILSQNGELDSIVVMLEDISKQKNAEIALKKTKQYFQEVIENSLDISYRLNFKTNKYDYISPIAEKITGLQLQDVLVDEYYKHTNQKDLRRNQEELAEILKNSDSLAVSHTAEARFHCKDGKWIWLSDRFTYFRSEDGTPLYSIGTIRDITQKKEDELSLIEREHKFRQLVEHSPFPIVLLSRSNLVDYINPEFNITFGYSIDEIPTAEILFERTLSNMDYKKDMLYTFLHDTKGSMTRLIPPKRYLFLCKDSSVKKVILRLSILDSGLKYLIYEDITQSAEMMEKLSNSEMLYRSVVETSNELIFIQSIDEKIEFVNKATLNNLGYTKEEFMALNLGELIHPDDFKRVMSELNSLTNNISVNSLEYRVKKKNGRYLELSTNAVPLHDASGNITSFLGVARDITELNKVQKTLRERELQIQYSNVISMISSMLVPDSANTSTKIDGILRTLGNSIGGSFILIMKHNGHFHQNKYHIEGSWTASNYNLVPEQIEEFFSEGLLDTYAESVPLNIFATMNSAKFSPKLKILADKLDIASLLLLPVFIGKDRFGTMILNSSDIDREFSQREKSLCLNVAMLVGLGLKTQYDRQIINSFFDALSVLGVAIFILQETKSKQYKFYYANNYYCEMTGYSIEELLALDSYYDIFPENKEKIKIDFVEARKKKTPLPQQTHMQFQTKNGIEPKLVSLQYGKVENIPAIYGILFPPVMDEIMTAEGFYKKYHELYGNK</sequence>
<gene>
    <name evidence="8" type="ORF">NEF87_004821</name>
</gene>
<dbReference type="InterPro" id="IPR000014">
    <property type="entry name" value="PAS"/>
</dbReference>
<dbReference type="Gene3D" id="3.30.450.20">
    <property type="entry name" value="PAS domain"/>
    <property type="match status" value="7"/>
</dbReference>
<feature type="domain" description="PAS" evidence="6">
    <location>
        <begin position="730"/>
        <end position="772"/>
    </location>
</feature>